<dbReference type="InterPro" id="IPR023393">
    <property type="entry name" value="START-like_dom_sf"/>
</dbReference>
<accession>A0A518AGI0</accession>
<dbReference type="Proteomes" id="UP000315750">
    <property type="component" value="Chromosome"/>
</dbReference>
<dbReference type="PANTHER" id="PTHR36929:SF5">
    <property type="entry name" value="BLR6751 PROTEIN"/>
    <property type="match status" value="1"/>
</dbReference>
<name>A0A518AGI0_9BACT</name>
<keyword evidence="4" id="KW-1185">Reference proteome</keyword>
<evidence type="ECO:0000313" key="4">
    <source>
        <dbReference type="Proteomes" id="UP000315750"/>
    </source>
</evidence>
<sequence>MAADTQSDAQVSGCEMIITRTFDAPRELVWSVLTDPKHIGEWWGPEGFTTTTERYELRVGGTWKHMMHGPDGTDYPNKSVFTEVVAPERLAYKHAGGDEESGGVSFTSQITLEKLSESQTKVTLRNTFPSPEEVQRVIEQYGALEGGQQSLARWAAFTEPRATRTIVITRVFDALRPLVWSAFTRPEHITQWWGPRGFDTTVTEYDFRVGGTCKYVMTGPDGAQYPVKGQVLELERGEKLVMTDEFDEGFDAGGADLPTGIITSFLFDDLGEQTRLTMLIEHDSVESREQHAKMGVTEGWGSSFDCMDDHLQLLTGTDPYALSLKVLSDTEVELTRRFDAPRELVFQALTSAEHLQRWWGCREFECTTCEVDFRVGGQWRIVQRAPDGTEHPFCGEYLEIDSPNRYANTFIYDVDFIRDHPSIETITLTETDGQTLLVNHIKYDSVESRDGHMGSGMESGATESMDRLGELLLVMDK</sequence>
<organism evidence="3 4">
    <name type="scientific">Aeoliella mucimassa</name>
    <dbReference type="NCBI Taxonomy" id="2527972"/>
    <lineage>
        <taxon>Bacteria</taxon>
        <taxon>Pseudomonadati</taxon>
        <taxon>Planctomycetota</taxon>
        <taxon>Planctomycetia</taxon>
        <taxon>Pirellulales</taxon>
        <taxon>Lacipirellulaceae</taxon>
        <taxon>Aeoliella</taxon>
    </lineage>
</organism>
<feature type="domain" description="Activator of Hsp90 ATPase homologue 1/2-like C-terminal" evidence="2">
    <location>
        <begin position="23"/>
        <end position="153"/>
    </location>
</feature>
<evidence type="ECO:0000259" key="2">
    <source>
        <dbReference type="Pfam" id="PF08327"/>
    </source>
</evidence>
<dbReference type="AlphaFoldDB" id="A0A518AGI0"/>
<proteinExistence type="inferred from homology"/>
<dbReference type="EMBL" id="CP036278">
    <property type="protein sequence ID" value="QDU53833.1"/>
    <property type="molecule type" value="Genomic_DNA"/>
</dbReference>
<reference evidence="3 4" key="1">
    <citation type="submission" date="2019-02" db="EMBL/GenBank/DDBJ databases">
        <title>Deep-cultivation of Planctomycetes and their phenomic and genomic characterization uncovers novel biology.</title>
        <authorList>
            <person name="Wiegand S."/>
            <person name="Jogler M."/>
            <person name="Boedeker C."/>
            <person name="Pinto D."/>
            <person name="Vollmers J."/>
            <person name="Rivas-Marin E."/>
            <person name="Kohn T."/>
            <person name="Peeters S.H."/>
            <person name="Heuer A."/>
            <person name="Rast P."/>
            <person name="Oberbeckmann S."/>
            <person name="Bunk B."/>
            <person name="Jeske O."/>
            <person name="Meyerdierks A."/>
            <person name="Storesund J.E."/>
            <person name="Kallscheuer N."/>
            <person name="Luecker S."/>
            <person name="Lage O.M."/>
            <person name="Pohl T."/>
            <person name="Merkel B.J."/>
            <person name="Hornburger P."/>
            <person name="Mueller R.-W."/>
            <person name="Bruemmer F."/>
            <person name="Labrenz M."/>
            <person name="Spormann A.M."/>
            <person name="Op den Camp H."/>
            <person name="Overmann J."/>
            <person name="Amann R."/>
            <person name="Jetten M.S.M."/>
            <person name="Mascher T."/>
            <person name="Medema M.H."/>
            <person name="Devos D.P."/>
            <person name="Kaster A.-K."/>
            <person name="Ovreas L."/>
            <person name="Rohde M."/>
            <person name="Galperin M.Y."/>
            <person name="Jogler C."/>
        </authorList>
    </citation>
    <scope>NUCLEOTIDE SEQUENCE [LARGE SCALE GENOMIC DNA]</scope>
    <source>
        <strain evidence="3 4">Pan181</strain>
    </source>
</reference>
<feature type="domain" description="Activator of Hsp90 ATPase homologue 1/2-like C-terminal" evidence="2">
    <location>
        <begin position="177"/>
        <end position="311"/>
    </location>
</feature>
<dbReference type="PANTHER" id="PTHR36929">
    <property type="entry name" value="ATTACHMENT SUBUNIT, PUTATIVE-RELATED"/>
    <property type="match status" value="1"/>
</dbReference>
<evidence type="ECO:0000313" key="3">
    <source>
        <dbReference type="EMBL" id="QDU53833.1"/>
    </source>
</evidence>
<feature type="domain" description="Activator of Hsp90 ATPase homologue 1/2-like C-terminal" evidence="2">
    <location>
        <begin position="339"/>
        <end position="472"/>
    </location>
</feature>
<dbReference type="KEGG" id="amuc:Pan181_00110"/>
<dbReference type="OrthoDB" id="9805228at2"/>
<dbReference type="Pfam" id="PF08327">
    <property type="entry name" value="AHSA1"/>
    <property type="match status" value="3"/>
</dbReference>
<comment type="similarity">
    <text evidence="1">Belongs to the AHA1 family.</text>
</comment>
<dbReference type="InterPro" id="IPR013538">
    <property type="entry name" value="ASHA1/2-like_C"/>
</dbReference>
<gene>
    <name evidence="3" type="ORF">Pan181_00110</name>
</gene>
<dbReference type="CDD" id="cd07826">
    <property type="entry name" value="SRPBCC_CalC_Aha1-like_9"/>
    <property type="match status" value="1"/>
</dbReference>
<evidence type="ECO:0000256" key="1">
    <source>
        <dbReference type="ARBA" id="ARBA00006817"/>
    </source>
</evidence>
<dbReference type="Gene3D" id="3.30.530.20">
    <property type="match status" value="3"/>
</dbReference>
<protein>
    <recommendedName>
        <fullName evidence="2">Activator of Hsp90 ATPase homologue 1/2-like C-terminal domain-containing protein</fullName>
    </recommendedName>
</protein>
<dbReference type="SUPFAM" id="SSF55961">
    <property type="entry name" value="Bet v1-like"/>
    <property type="match status" value="3"/>
</dbReference>
<dbReference type="CDD" id="cd08894">
    <property type="entry name" value="SRPBCC_CalC_Aha1-like_1"/>
    <property type="match status" value="1"/>
</dbReference>
<dbReference type="RefSeq" id="WP_145244886.1">
    <property type="nucleotide sequence ID" value="NZ_CP036278.1"/>
</dbReference>